<evidence type="ECO:0000313" key="4">
    <source>
        <dbReference type="Proteomes" id="UP000078435"/>
    </source>
</evidence>
<dbReference type="PROSITE" id="PS00197">
    <property type="entry name" value="2FE2S_FER_1"/>
    <property type="match status" value="1"/>
</dbReference>
<dbReference type="InterPro" id="IPR001041">
    <property type="entry name" value="2Fe-2S_ferredoxin-type"/>
</dbReference>
<dbReference type="SUPFAM" id="SSF54292">
    <property type="entry name" value="2Fe-2S ferredoxin-like"/>
    <property type="match status" value="1"/>
</dbReference>
<dbReference type="STRING" id="29489.VL01_19935"/>
<dbReference type="GO" id="GO:0051537">
    <property type="term" value="F:2 iron, 2 sulfur cluster binding"/>
    <property type="evidence" value="ECO:0007669"/>
    <property type="project" value="InterPro"/>
</dbReference>
<evidence type="ECO:0000259" key="2">
    <source>
        <dbReference type="PROSITE" id="PS51085"/>
    </source>
</evidence>
<feature type="domain" description="2Fe-2S ferredoxin-type" evidence="2">
    <location>
        <begin position="20"/>
        <end position="108"/>
    </location>
</feature>
<dbReference type="AlphaFoldDB" id="A0A175VCP2"/>
<dbReference type="InterPro" id="IPR006058">
    <property type="entry name" value="2Fe2S_fd_BS"/>
</dbReference>
<gene>
    <name evidence="3" type="ORF">LCR_04540</name>
</gene>
<dbReference type="OrthoDB" id="9806195at2"/>
<dbReference type="RefSeq" id="WP_061477522.1">
    <property type="nucleotide sequence ID" value="NZ_CP083612.1"/>
</dbReference>
<dbReference type="Proteomes" id="UP000078435">
    <property type="component" value="Unassembled WGS sequence"/>
</dbReference>
<accession>A0A175VCP2</accession>
<proteinExistence type="predicted"/>
<dbReference type="InterPro" id="IPR012675">
    <property type="entry name" value="Beta-grasp_dom_sf"/>
</dbReference>
<dbReference type="CDD" id="cd00207">
    <property type="entry name" value="fer2"/>
    <property type="match status" value="1"/>
</dbReference>
<dbReference type="NCBIfam" id="NF007985">
    <property type="entry name" value="PRK10713.1"/>
    <property type="match status" value="1"/>
</dbReference>
<reference evidence="3 4" key="1">
    <citation type="submission" date="2016-02" db="EMBL/GenBank/DDBJ databases">
        <title>Draft genome sequence of Aeromonas trota strain 1999lcr isolated from cerebrospinal fluid (CSF).</title>
        <authorList>
            <person name="Dallagassa C.B."/>
            <person name="Prediger K.C."/>
            <person name="Weiss V.A."/>
            <person name="Assis F.E."/>
            <person name="Baura V."/>
            <person name="Cruz L.M."/>
            <person name="Souza E.M."/>
            <person name="Pedrosa F.O."/>
            <person name="Fadel-Picheth C.M."/>
        </authorList>
    </citation>
    <scope>NUCLEOTIDE SEQUENCE [LARGE SCALE GENOMIC DNA]</scope>
    <source>
        <strain evidence="3 4">1999lcr</strain>
    </source>
</reference>
<dbReference type="EMBL" id="JMGO02000018">
    <property type="protein sequence ID" value="KXU78411.1"/>
    <property type="molecule type" value="Genomic_DNA"/>
</dbReference>
<evidence type="ECO:0000313" key="3">
    <source>
        <dbReference type="EMBL" id="KXU78411.1"/>
    </source>
</evidence>
<name>A0A175VCP2_AEREN</name>
<comment type="caution">
    <text evidence="3">The sequence shown here is derived from an EMBL/GenBank/DDBJ whole genome shotgun (WGS) entry which is preliminary data.</text>
</comment>
<feature type="region of interest" description="Disordered" evidence="1">
    <location>
        <begin position="1"/>
        <end position="24"/>
    </location>
</feature>
<dbReference type="Gene3D" id="3.10.20.30">
    <property type="match status" value="1"/>
</dbReference>
<dbReference type="Pfam" id="PF00111">
    <property type="entry name" value="Fer2"/>
    <property type="match status" value="1"/>
</dbReference>
<dbReference type="PROSITE" id="PS51085">
    <property type="entry name" value="2FE2S_FER_2"/>
    <property type="match status" value="1"/>
</dbReference>
<organism evidence="3 4">
    <name type="scientific">Aeromonas enteropelogenes</name>
    <name type="common">Aeromonas trota</name>
    <dbReference type="NCBI Taxonomy" id="29489"/>
    <lineage>
        <taxon>Bacteria</taxon>
        <taxon>Pseudomonadati</taxon>
        <taxon>Pseudomonadota</taxon>
        <taxon>Gammaproteobacteria</taxon>
        <taxon>Aeromonadales</taxon>
        <taxon>Aeromonadaceae</taxon>
        <taxon>Aeromonas</taxon>
    </lineage>
</organism>
<sequence length="110" mass="11740">MSDAVGTLTTSPAPTQAEATSPRVHTRDGAVLHAHPGESVLETLERHGHSVEFQCRNGYCGACRTPLLAGKVHYPSVPLAFVSQGECLPCCCKPVGTIRLDIQTLDSQKE</sequence>
<feature type="compositionally biased region" description="Polar residues" evidence="1">
    <location>
        <begin position="7"/>
        <end position="19"/>
    </location>
</feature>
<dbReference type="InterPro" id="IPR036010">
    <property type="entry name" value="2Fe-2S_ferredoxin-like_sf"/>
</dbReference>
<evidence type="ECO:0000256" key="1">
    <source>
        <dbReference type="SAM" id="MobiDB-lite"/>
    </source>
</evidence>
<protein>
    <submittedName>
        <fullName evidence="3">Ferredoxin</fullName>
    </submittedName>
</protein>